<accession>A0A0M9A6C8</accession>
<gene>
    <name evidence="1" type="ORF">WN51_11170</name>
</gene>
<evidence type="ECO:0000313" key="1">
    <source>
        <dbReference type="EMBL" id="KOX76843.1"/>
    </source>
</evidence>
<reference evidence="1 2" key="1">
    <citation type="submission" date="2015-07" db="EMBL/GenBank/DDBJ databases">
        <title>The genome of Melipona quadrifasciata.</title>
        <authorList>
            <person name="Pan H."/>
            <person name="Kapheim K."/>
        </authorList>
    </citation>
    <scope>NUCLEOTIDE SEQUENCE [LARGE SCALE GENOMIC DNA]</scope>
    <source>
        <strain evidence="1">0111107301</strain>
        <tissue evidence="1">Whole body</tissue>
    </source>
</reference>
<proteinExistence type="predicted"/>
<organism evidence="1 2">
    <name type="scientific">Melipona quadrifasciata</name>
    <dbReference type="NCBI Taxonomy" id="166423"/>
    <lineage>
        <taxon>Eukaryota</taxon>
        <taxon>Metazoa</taxon>
        <taxon>Ecdysozoa</taxon>
        <taxon>Arthropoda</taxon>
        <taxon>Hexapoda</taxon>
        <taxon>Insecta</taxon>
        <taxon>Pterygota</taxon>
        <taxon>Neoptera</taxon>
        <taxon>Endopterygota</taxon>
        <taxon>Hymenoptera</taxon>
        <taxon>Apocrita</taxon>
        <taxon>Aculeata</taxon>
        <taxon>Apoidea</taxon>
        <taxon>Anthophila</taxon>
        <taxon>Apidae</taxon>
        <taxon>Melipona</taxon>
    </lineage>
</organism>
<dbReference type="EMBL" id="KQ435740">
    <property type="protein sequence ID" value="KOX76843.1"/>
    <property type="molecule type" value="Genomic_DNA"/>
</dbReference>
<name>A0A0M9A6C8_9HYME</name>
<dbReference type="Proteomes" id="UP000053105">
    <property type="component" value="Unassembled WGS sequence"/>
</dbReference>
<sequence length="86" mass="9497">MAKKSSSFPLTQRTVASGNFSETRIVLGYESRSFSSTLYIPLSRIRGSVRIFQKGATWFDLPGQVLPAVSRQAAAAWNVTRESSKI</sequence>
<dbReference type="AlphaFoldDB" id="A0A0M9A6C8"/>
<protein>
    <submittedName>
        <fullName evidence="1">Uncharacterized protein</fullName>
    </submittedName>
</protein>
<evidence type="ECO:0000313" key="2">
    <source>
        <dbReference type="Proteomes" id="UP000053105"/>
    </source>
</evidence>
<keyword evidence="2" id="KW-1185">Reference proteome</keyword>